<dbReference type="SMART" id="SM00233">
    <property type="entry name" value="PH"/>
    <property type="match status" value="3"/>
</dbReference>
<comment type="caution">
    <text evidence="3">The sequence shown here is derived from an EMBL/GenBank/DDBJ whole genome shotgun (WGS) entry which is preliminary data.</text>
</comment>
<feature type="compositionally biased region" description="Polar residues" evidence="1">
    <location>
        <begin position="1002"/>
        <end position="1012"/>
    </location>
</feature>
<dbReference type="Pfam" id="PF23207">
    <property type="entry name" value="PH_SPO71"/>
    <property type="match status" value="1"/>
</dbReference>
<dbReference type="EMBL" id="JANBUW010000014">
    <property type="protein sequence ID" value="KAJ2851320.1"/>
    <property type="molecule type" value="Genomic_DNA"/>
</dbReference>
<feature type="region of interest" description="Disordered" evidence="1">
    <location>
        <begin position="1"/>
        <end position="152"/>
    </location>
</feature>
<feature type="compositionally biased region" description="Polar residues" evidence="1">
    <location>
        <begin position="88"/>
        <end position="99"/>
    </location>
</feature>
<name>A0A9W8LZA0_9FUNG</name>
<feature type="compositionally biased region" description="Basic and acidic residues" evidence="1">
    <location>
        <begin position="102"/>
        <end position="111"/>
    </location>
</feature>
<dbReference type="PANTHER" id="PTHR28076:SF1">
    <property type="entry name" value="PROSPORE MEMBRANE ADAPTER PROTEIN SPO71"/>
    <property type="match status" value="1"/>
</dbReference>
<dbReference type="InterPro" id="IPR040345">
    <property type="entry name" value="Mug56/Spo71"/>
</dbReference>
<evidence type="ECO:0000313" key="3">
    <source>
        <dbReference type="EMBL" id="KAJ2851320.1"/>
    </source>
</evidence>
<feature type="domain" description="PH" evidence="2">
    <location>
        <begin position="258"/>
        <end position="377"/>
    </location>
</feature>
<dbReference type="OrthoDB" id="5579281at2759"/>
<proteinExistence type="predicted"/>
<dbReference type="AlphaFoldDB" id="A0A9W8LZA0"/>
<feature type="region of interest" description="Disordered" evidence="1">
    <location>
        <begin position="975"/>
        <end position="1057"/>
    </location>
</feature>
<feature type="domain" description="PH" evidence="2">
    <location>
        <begin position="551"/>
        <end position="752"/>
    </location>
</feature>
<feature type="compositionally biased region" description="Polar residues" evidence="1">
    <location>
        <begin position="1034"/>
        <end position="1052"/>
    </location>
</feature>
<dbReference type="Proteomes" id="UP001139887">
    <property type="component" value="Unassembled WGS sequence"/>
</dbReference>
<feature type="compositionally biased region" description="Polar residues" evidence="1">
    <location>
        <begin position="139"/>
        <end position="148"/>
    </location>
</feature>
<dbReference type="GO" id="GO:1902657">
    <property type="term" value="P:protein localization to prospore membrane"/>
    <property type="evidence" value="ECO:0007669"/>
    <property type="project" value="InterPro"/>
</dbReference>
<dbReference type="PANTHER" id="PTHR28076">
    <property type="entry name" value="SPORULATION-SPECIFIC PROTEIN 71"/>
    <property type="match status" value="1"/>
</dbReference>
<keyword evidence="4" id="KW-1185">Reference proteome</keyword>
<feature type="compositionally biased region" description="Polar residues" evidence="1">
    <location>
        <begin position="29"/>
        <end position="41"/>
    </location>
</feature>
<feature type="compositionally biased region" description="Basic residues" evidence="1">
    <location>
        <begin position="60"/>
        <end position="72"/>
    </location>
</feature>
<feature type="region of interest" description="Disordered" evidence="1">
    <location>
        <begin position="679"/>
        <end position="699"/>
    </location>
</feature>
<reference evidence="3" key="1">
    <citation type="submission" date="2022-07" db="EMBL/GenBank/DDBJ databases">
        <title>Phylogenomic reconstructions and comparative analyses of Kickxellomycotina fungi.</title>
        <authorList>
            <person name="Reynolds N.K."/>
            <person name="Stajich J.E."/>
            <person name="Barry K."/>
            <person name="Grigoriev I.V."/>
            <person name="Crous P."/>
            <person name="Smith M.E."/>
        </authorList>
    </citation>
    <scope>NUCLEOTIDE SEQUENCE</scope>
    <source>
        <strain evidence="3">NRRL 1566</strain>
    </source>
</reference>
<accession>A0A9W8LZA0</accession>
<gene>
    <name evidence="3" type="ORF">IWW36_001217</name>
</gene>
<dbReference type="InterPro" id="IPR001849">
    <property type="entry name" value="PH_domain"/>
</dbReference>
<evidence type="ECO:0000313" key="4">
    <source>
        <dbReference type="Proteomes" id="UP001139887"/>
    </source>
</evidence>
<feature type="domain" description="PH" evidence="2">
    <location>
        <begin position="809"/>
        <end position="1163"/>
    </location>
</feature>
<evidence type="ECO:0000259" key="2">
    <source>
        <dbReference type="SMART" id="SM00233"/>
    </source>
</evidence>
<sequence>MLHNYDPENGTMPMPKLPASPNDKAPNTAPAQTKSRPNNAPETEAPKARRQSSLNTIKGLFRRHSTNRPRLRRSSDAVIRKSRHSLDTIPSMSSTSNSVDPELQRRSDRGRASSISHVPEATSPLQSPGQLAPPARTSLDASPTSPKLSSLRRIAVTRSSRSNTWQPQVEASASKINPSELLSFSQADINLHLLRIMDKVDTSASHSSSRIGKSRRAMVAKIKAYYKHHSQLSETTVILSTRAVVRRETATNDAFAEKYNEATCQKYRESTQEWAEMWVALTKRGIMFYLTSKRHPTLAILFPPYTAVAPRISLFSTLDLSLAIMYHDRSAPLPTSAKGKSEDSEAKDSLHVAIIKFPSAQVACKWYREIGQALLLGRVMFPSAFLNESMPAAQPPPGSVMVNVPELGIKVQVKLGRHNAQVPRNVLMGGSDDALLERQWRCETTTVWHIRRDVVNVLLKDGVVGEKVCEWLEAERRGELTIGMAWRRCDRLEWIMPCGALDTSGNFKVDTVNDMVVGPQLLEGTHMLELRILEHYPDTITANNNCIYEPVGIEGFVMLKREQKHRVVSYKPALLTSHNGFLFFVNAPRAVRYLDASIHRCNSQPAVEENTGAPDSDDSKQVVSYYHPDERSCSKQMSLAKYMLNITDIEQIVPLLHDSDDTHDGSGMQACLDGGMSSMGLQPTAESTEQTDQSSQRSKGKLLGFLRSKKTRQSACKFRLVTRTGSSVVIWTPNEQCMREWVRRLTELRFYWTNRMIADYSLYSQTCLLNYSTQGLSSRIREDMDWYDEGAWAERLVWNACLILGCRSIIKAGILYRKRHRHQGMCKVFCILTRGRLIEFKYPLAPLAPGQTMLAEYMIRNDPTMSHVFKDIRNSNKSLGETPSNSSADKSSPSLLFARSRSLSLRRCYVVSRFTDDLSTHDIMCEPWVMTDIGNYNGLRLADRVYADGIISHELINDCIFTVWRPTFVPPILRSSKTPHIPENLSDKSDQSADDQFIHGSGTDSRCSSPTSAGPDGNRSRAVSFSPPLVTVVTPASTDPAISQHQRSYSQDYSRKSIESQLSAEPAKAFLDMPRLSGDGYNSSVSNASSISSSRQYDASKPGAYRVGDEIHLNVDDKHNGKKRMGAIGMASSMRRRIGVYRARTNSEMAQWVTAINQEIRRMSLSGEW</sequence>
<evidence type="ECO:0000256" key="1">
    <source>
        <dbReference type="SAM" id="MobiDB-lite"/>
    </source>
</evidence>
<protein>
    <recommendedName>
        <fullName evidence="2">PH domain-containing protein</fullName>
    </recommendedName>
</protein>
<dbReference type="InterPro" id="IPR057379">
    <property type="entry name" value="PH_SPO71"/>
</dbReference>
<feature type="compositionally biased region" description="Polar residues" evidence="1">
    <location>
        <begin position="679"/>
        <end position="697"/>
    </location>
</feature>
<organism evidence="3 4">
    <name type="scientific">Coemansia brasiliensis</name>
    <dbReference type="NCBI Taxonomy" id="2650707"/>
    <lineage>
        <taxon>Eukaryota</taxon>
        <taxon>Fungi</taxon>
        <taxon>Fungi incertae sedis</taxon>
        <taxon>Zoopagomycota</taxon>
        <taxon>Kickxellomycotina</taxon>
        <taxon>Kickxellomycetes</taxon>
        <taxon>Kickxellales</taxon>
        <taxon>Kickxellaceae</taxon>
        <taxon>Coemansia</taxon>
    </lineage>
</organism>